<dbReference type="Gene3D" id="3.10.110.10">
    <property type="entry name" value="Ubiquitin Conjugating Enzyme"/>
    <property type="match status" value="2"/>
</dbReference>
<sequence>MASSSSSSSSTVKFIEKAFLATGSFALSYTDPDQKWLIRKHLTSFLQDYPNWELSTDTFNHNNGARVFINPDLTTTQLPTVQLTIWIHENYPITPPLVFINPDLTTTQLPTVQLTIWIHENYPITPPLVFINPDLTTTQLPTVQLTIWIHENYPITPPLVFINPDLTTTQLPTVQLTIWIHENYPITPPLVFINPDLIPIRTNNPFVSSSGFTNSRYIDIWEYPR</sequence>
<dbReference type="PROSITE" id="PS51322">
    <property type="entry name" value="UEV"/>
    <property type="match status" value="1"/>
</dbReference>
<proteinExistence type="predicted"/>
<keyword evidence="2" id="KW-1185">Reference proteome</keyword>
<evidence type="ECO:0000313" key="3">
    <source>
        <dbReference type="RefSeq" id="XP_010461319.1"/>
    </source>
</evidence>
<dbReference type="GeneID" id="104742061"/>
<dbReference type="PANTHER" id="PTHR23306">
    <property type="entry name" value="TUMOR SUSCEPTIBILITY GENE 101 PROTEIN-RELATED"/>
    <property type="match status" value="1"/>
</dbReference>
<dbReference type="CDD" id="cd11685">
    <property type="entry name" value="UEV_TSG101-like"/>
    <property type="match status" value="1"/>
</dbReference>
<dbReference type="InterPro" id="IPR008883">
    <property type="entry name" value="UEV_N"/>
</dbReference>
<dbReference type="InterPro" id="IPR052070">
    <property type="entry name" value="ESCRT-I_UEV_domain"/>
</dbReference>
<feature type="domain" description="UEV" evidence="1">
    <location>
        <begin position="19"/>
        <end position="225"/>
    </location>
</feature>
<reference evidence="3" key="2">
    <citation type="submission" date="2025-08" db="UniProtKB">
        <authorList>
            <consortium name="RefSeq"/>
        </authorList>
    </citation>
    <scope>IDENTIFICATION</scope>
    <source>
        <tissue evidence="3">Leaf</tissue>
    </source>
</reference>
<gene>
    <name evidence="3" type="primary">LOC104742061</name>
</gene>
<dbReference type="SUPFAM" id="SSF54495">
    <property type="entry name" value="UBC-like"/>
    <property type="match status" value="4"/>
</dbReference>
<dbReference type="Proteomes" id="UP000694864">
    <property type="component" value="Chromosome 14"/>
</dbReference>
<dbReference type="Pfam" id="PF05743">
    <property type="entry name" value="UEV"/>
    <property type="match status" value="1"/>
</dbReference>
<evidence type="ECO:0000259" key="1">
    <source>
        <dbReference type="PROSITE" id="PS51322"/>
    </source>
</evidence>
<organism evidence="2 3">
    <name type="scientific">Camelina sativa</name>
    <name type="common">False flax</name>
    <name type="synonym">Myagrum sativum</name>
    <dbReference type="NCBI Taxonomy" id="90675"/>
    <lineage>
        <taxon>Eukaryota</taxon>
        <taxon>Viridiplantae</taxon>
        <taxon>Streptophyta</taxon>
        <taxon>Embryophyta</taxon>
        <taxon>Tracheophyta</taxon>
        <taxon>Spermatophyta</taxon>
        <taxon>Magnoliopsida</taxon>
        <taxon>eudicotyledons</taxon>
        <taxon>Gunneridae</taxon>
        <taxon>Pentapetalae</taxon>
        <taxon>rosids</taxon>
        <taxon>malvids</taxon>
        <taxon>Brassicales</taxon>
        <taxon>Brassicaceae</taxon>
        <taxon>Camelineae</taxon>
        <taxon>Camelina</taxon>
    </lineage>
</organism>
<name>A0ABM0VUK7_CAMSA</name>
<protein>
    <submittedName>
        <fullName evidence="3">Uncharacterized protein LOC104742061</fullName>
    </submittedName>
</protein>
<evidence type="ECO:0000313" key="2">
    <source>
        <dbReference type="Proteomes" id="UP000694864"/>
    </source>
</evidence>
<dbReference type="PANTHER" id="PTHR23306:SF21">
    <property type="entry name" value="UBIQUITIN-CONJUGATING ENZYME_RWD-LIKE PROTEIN"/>
    <property type="match status" value="1"/>
</dbReference>
<accession>A0ABM0VUK7</accession>
<reference evidence="2" key="1">
    <citation type="journal article" date="2014" name="Nat. Commun.">
        <title>The emerging biofuel crop Camelina sativa retains a highly undifferentiated hexaploid genome structure.</title>
        <authorList>
            <person name="Kagale S."/>
            <person name="Koh C."/>
            <person name="Nixon J."/>
            <person name="Bollina V."/>
            <person name="Clarke W.E."/>
            <person name="Tuteja R."/>
            <person name="Spillane C."/>
            <person name="Robinson S.J."/>
            <person name="Links M.G."/>
            <person name="Clarke C."/>
            <person name="Higgins E.E."/>
            <person name="Huebert T."/>
            <person name="Sharpe A.G."/>
            <person name="Parkin I.A."/>
        </authorList>
    </citation>
    <scope>NUCLEOTIDE SEQUENCE [LARGE SCALE GENOMIC DNA]</scope>
    <source>
        <strain evidence="2">cv. DH55</strain>
    </source>
</reference>
<dbReference type="InterPro" id="IPR016135">
    <property type="entry name" value="UBQ-conjugating_enzyme/RWD"/>
</dbReference>
<dbReference type="RefSeq" id="XP_010461319.1">
    <property type="nucleotide sequence ID" value="XM_010463017.2"/>
</dbReference>